<comment type="caution">
    <text evidence="1">The sequence shown here is derived from an EMBL/GenBank/DDBJ whole genome shotgun (WGS) entry which is preliminary data.</text>
</comment>
<name>A0AAD7HUF6_9AGAR</name>
<dbReference type="Proteomes" id="UP001215598">
    <property type="component" value="Unassembled WGS sequence"/>
</dbReference>
<dbReference type="EMBL" id="JARKIB010000172">
    <property type="protein sequence ID" value="KAJ7728503.1"/>
    <property type="molecule type" value="Genomic_DNA"/>
</dbReference>
<reference evidence="1" key="1">
    <citation type="submission" date="2023-03" db="EMBL/GenBank/DDBJ databases">
        <title>Massive genome expansion in bonnet fungi (Mycena s.s.) driven by repeated elements and novel gene families across ecological guilds.</title>
        <authorList>
            <consortium name="Lawrence Berkeley National Laboratory"/>
            <person name="Harder C.B."/>
            <person name="Miyauchi S."/>
            <person name="Viragh M."/>
            <person name="Kuo A."/>
            <person name="Thoen E."/>
            <person name="Andreopoulos B."/>
            <person name="Lu D."/>
            <person name="Skrede I."/>
            <person name="Drula E."/>
            <person name="Henrissat B."/>
            <person name="Morin E."/>
            <person name="Kohler A."/>
            <person name="Barry K."/>
            <person name="LaButti K."/>
            <person name="Morin E."/>
            <person name="Salamov A."/>
            <person name="Lipzen A."/>
            <person name="Mereny Z."/>
            <person name="Hegedus B."/>
            <person name="Baldrian P."/>
            <person name="Stursova M."/>
            <person name="Weitz H."/>
            <person name="Taylor A."/>
            <person name="Grigoriev I.V."/>
            <person name="Nagy L.G."/>
            <person name="Martin F."/>
            <person name="Kauserud H."/>
        </authorList>
    </citation>
    <scope>NUCLEOTIDE SEQUENCE</scope>
    <source>
        <strain evidence="1">CBHHK182m</strain>
    </source>
</reference>
<evidence type="ECO:0000313" key="1">
    <source>
        <dbReference type="EMBL" id="KAJ7728503.1"/>
    </source>
</evidence>
<dbReference type="AlphaFoldDB" id="A0AAD7HUF6"/>
<sequence>MLAFDLNNVNCPQRTRSFALALALVLHSTQRVPHTRMLSAAPLERNAGQISHSSSPSRPNPFLDGTESASCGHDFRVDDALDTASPRPIFRVRMTFSPVDACNPPPRARLCHRIHAFADSFPSSASATFLAAFCVRRTRRRAGTLLVSVWLRHRA</sequence>
<protein>
    <submittedName>
        <fullName evidence="1">Uncharacterized protein</fullName>
    </submittedName>
</protein>
<proteinExistence type="predicted"/>
<organism evidence="1 2">
    <name type="scientific">Mycena metata</name>
    <dbReference type="NCBI Taxonomy" id="1033252"/>
    <lineage>
        <taxon>Eukaryota</taxon>
        <taxon>Fungi</taxon>
        <taxon>Dikarya</taxon>
        <taxon>Basidiomycota</taxon>
        <taxon>Agaricomycotina</taxon>
        <taxon>Agaricomycetes</taxon>
        <taxon>Agaricomycetidae</taxon>
        <taxon>Agaricales</taxon>
        <taxon>Marasmiineae</taxon>
        <taxon>Mycenaceae</taxon>
        <taxon>Mycena</taxon>
    </lineage>
</organism>
<accession>A0AAD7HUF6</accession>
<keyword evidence="2" id="KW-1185">Reference proteome</keyword>
<gene>
    <name evidence="1" type="ORF">B0H16DRAFT_1734653</name>
</gene>
<evidence type="ECO:0000313" key="2">
    <source>
        <dbReference type="Proteomes" id="UP001215598"/>
    </source>
</evidence>